<organism evidence="1 2">
    <name type="scientific">Dendrolimus kikuchii</name>
    <dbReference type="NCBI Taxonomy" id="765133"/>
    <lineage>
        <taxon>Eukaryota</taxon>
        <taxon>Metazoa</taxon>
        <taxon>Ecdysozoa</taxon>
        <taxon>Arthropoda</taxon>
        <taxon>Hexapoda</taxon>
        <taxon>Insecta</taxon>
        <taxon>Pterygota</taxon>
        <taxon>Neoptera</taxon>
        <taxon>Endopterygota</taxon>
        <taxon>Lepidoptera</taxon>
        <taxon>Glossata</taxon>
        <taxon>Ditrysia</taxon>
        <taxon>Bombycoidea</taxon>
        <taxon>Lasiocampidae</taxon>
        <taxon>Dendrolimus</taxon>
    </lineage>
</organism>
<gene>
    <name evidence="1" type="ORF">K1T71_001513</name>
</gene>
<sequence length="122" mass="13726">MIFDTHLDPSLTYKENYIHPRDIVIKTLSELAVVPGADGKDHWHITNWKDQYQVKTGAHFSFDNLFNGNKVLADPVDLFVNDNWRDVMKEIAPPVVHAIVSEVVEAVDALYKAVPADELAVA</sequence>
<evidence type="ECO:0000313" key="2">
    <source>
        <dbReference type="Proteomes" id="UP000824533"/>
    </source>
</evidence>
<dbReference type="Proteomes" id="UP000824533">
    <property type="component" value="Linkage Group LG02"/>
</dbReference>
<name>A0ACC1DIU1_9NEOP</name>
<accession>A0ACC1DIU1</accession>
<reference evidence="1 2" key="1">
    <citation type="journal article" date="2021" name="Front. Genet.">
        <title>Chromosome-Level Genome Assembly Reveals Significant Gene Expansion in the Toll and IMD Signaling Pathways of Dendrolimus kikuchii.</title>
        <authorList>
            <person name="Zhou J."/>
            <person name="Wu P."/>
            <person name="Xiong Z."/>
            <person name="Liu N."/>
            <person name="Zhao N."/>
            <person name="Ji M."/>
            <person name="Qiu Y."/>
            <person name="Yang B."/>
        </authorList>
    </citation>
    <scope>NUCLEOTIDE SEQUENCE [LARGE SCALE GENOMIC DNA]</scope>
    <source>
        <strain evidence="1">Ann1</strain>
    </source>
</reference>
<dbReference type="EMBL" id="CM034388">
    <property type="protein sequence ID" value="KAJ0183537.1"/>
    <property type="molecule type" value="Genomic_DNA"/>
</dbReference>
<keyword evidence="2" id="KW-1185">Reference proteome</keyword>
<comment type="caution">
    <text evidence="1">The sequence shown here is derived from an EMBL/GenBank/DDBJ whole genome shotgun (WGS) entry which is preliminary data.</text>
</comment>
<protein>
    <submittedName>
        <fullName evidence="1">Uncharacterized protein</fullName>
    </submittedName>
</protein>
<evidence type="ECO:0000313" key="1">
    <source>
        <dbReference type="EMBL" id="KAJ0183537.1"/>
    </source>
</evidence>
<proteinExistence type="predicted"/>